<feature type="transmembrane region" description="Helical" evidence="1">
    <location>
        <begin position="6"/>
        <end position="27"/>
    </location>
</feature>
<keyword evidence="1" id="KW-0812">Transmembrane</keyword>
<reference evidence="2 3" key="2">
    <citation type="submission" date="2018-12" db="EMBL/GenBank/DDBJ databases">
        <title>Rhizobacter gummiphilus sp. nov., a rubber-degrading bacterium isolated from the soil of a botanical garden in Japan.</title>
        <authorList>
            <person name="Shunsuke S.S."/>
        </authorList>
    </citation>
    <scope>NUCLEOTIDE SEQUENCE [LARGE SCALE GENOMIC DNA]</scope>
    <source>
        <strain evidence="2 3">S-16</strain>
    </source>
</reference>
<sequence>MLTTRAARFAAVAIVVLAVASAFFRVSTAPERIAKRRAAEAQICTNSGGTMTKVGVEDVCVKK</sequence>
<gene>
    <name evidence="2" type="ORF">DZC73_00350</name>
</gene>
<dbReference type="RefSeq" id="WP_124538220.1">
    <property type="nucleotide sequence ID" value="NZ_QUSW01000001.1"/>
</dbReference>
<evidence type="ECO:0000313" key="2">
    <source>
        <dbReference type="EMBL" id="RQP25567.1"/>
    </source>
</evidence>
<keyword evidence="1" id="KW-1133">Transmembrane helix</keyword>
<protein>
    <submittedName>
        <fullName evidence="2">Uncharacterized protein</fullName>
    </submittedName>
</protein>
<evidence type="ECO:0000313" key="3">
    <source>
        <dbReference type="Proteomes" id="UP000267464"/>
    </source>
</evidence>
<keyword evidence="3" id="KW-1185">Reference proteome</keyword>
<reference evidence="2 3" key="1">
    <citation type="submission" date="2018-08" db="EMBL/GenBank/DDBJ databases">
        <authorList>
            <person name="Khan S.A."/>
            <person name="Jeon C.O."/>
            <person name="Chun B.H."/>
            <person name="Jeong S.E."/>
        </authorList>
    </citation>
    <scope>NUCLEOTIDE SEQUENCE [LARGE SCALE GENOMIC DNA]</scope>
    <source>
        <strain evidence="2 3">S-16</strain>
    </source>
</reference>
<dbReference type="Proteomes" id="UP000267464">
    <property type="component" value="Unassembled WGS sequence"/>
</dbReference>
<keyword evidence="1" id="KW-0472">Membrane</keyword>
<organism evidence="2 3">
    <name type="scientific">Piscinibacter terrae</name>
    <dbReference type="NCBI Taxonomy" id="2496871"/>
    <lineage>
        <taxon>Bacteria</taxon>
        <taxon>Pseudomonadati</taxon>
        <taxon>Pseudomonadota</taxon>
        <taxon>Betaproteobacteria</taxon>
        <taxon>Burkholderiales</taxon>
        <taxon>Sphaerotilaceae</taxon>
        <taxon>Piscinibacter</taxon>
    </lineage>
</organism>
<accession>A0A3N7HTC5</accession>
<comment type="caution">
    <text evidence="2">The sequence shown here is derived from an EMBL/GenBank/DDBJ whole genome shotgun (WGS) entry which is preliminary data.</text>
</comment>
<evidence type="ECO:0000256" key="1">
    <source>
        <dbReference type="SAM" id="Phobius"/>
    </source>
</evidence>
<dbReference type="EMBL" id="QUSW01000001">
    <property type="protein sequence ID" value="RQP25567.1"/>
    <property type="molecule type" value="Genomic_DNA"/>
</dbReference>
<proteinExistence type="predicted"/>
<dbReference type="AlphaFoldDB" id="A0A3N7HTC5"/>
<name>A0A3N7HTC5_9BURK</name>